<name>A0ABP8EGM3_9MICO</name>
<dbReference type="Proteomes" id="UP001501586">
    <property type="component" value="Unassembled WGS sequence"/>
</dbReference>
<dbReference type="PRINTS" id="PR00050">
    <property type="entry name" value="COLDSHOCK"/>
</dbReference>
<evidence type="ECO:0000259" key="1">
    <source>
        <dbReference type="PROSITE" id="PS51857"/>
    </source>
</evidence>
<feature type="domain" description="CSD" evidence="1">
    <location>
        <begin position="1"/>
        <end position="66"/>
    </location>
</feature>
<evidence type="ECO:0000313" key="2">
    <source>
        <dbReference type="EMBL" id="GAA4283084.1"/>
    </source>
</evidence>
<gene>
    <name evidence="2" type="ORF">GCM10022261_06150</name>
</gene>
<dbReference type="CDD" id="cd04458">
    <property type="entry name" value="CSP_CDS"/>
    <property type="match status" value="1"/>
</dbReference>
<organism evidence="2 3">
    <name type="scientific">Brevibacterium daeguense</name>
    <dbReference type="NCBI Taxonomy" id="909936"/>
    <lineage>
        <taxon>Bacteria</taxon>
        <taxon>Bacillati</taxon>
        <taxon>Actinomycetota</taxon>
        <taxon>Actinomycetes</taxon>
        <taxon>Micrococcales</taxon>
        <taxon>Brevibacteriaceae</taxon>
        <taxon>Brevibacterium</taxon>
    </lineage>
</organism>
<dbReference type="InterPro" id="IPR012340">
    <property type="entry name" value="NA-bd_OB-fold"/>
</dbReference>
<dbReference type="InterPro" id="IPR011129">
    <property type="entry name" value="CSD"/>
</dbReference>
<dbReference type="RefSeq" id="WP_236864481.1">
    <property type="nucleotide sequence ID" value="NZ_BAABAZ010000004.1"/>
</dbReference>
<accession>A0ABP8EGM3</accession>
<dbReference type="PANTHER" id="PTHR11544">
    <property type="entry name" value="COLD SHOCK DOMAIN CONTAINING PROTEINS"/>
    <property type="match status" value="1"/>
</dbReference>
<dbReference type="EMBL" id="BAABAZ010000004">
    <property type="protein sequence ID" value="GAA4283084.1"/>
    <property type="molecule type" value="Genomic_DNA"/>
</dbReference>
<dbReference type="InterPro" id="IPR002059">
    <property type="entry name" value="CSP_DNA-bd"/>
</dbReference>
<dbReference type="InterPro" id="IPR050181">
    <property type="entry name" value="Cold_shock_domain"/>
</dbReference>
<sequence>MPTGRVKWFDPAKGFGFVTADDGEQVFLHSSALPADVEVKPGTRLDFDMVDGRKGKQVLKARIVESPVAKRMRRDPDKTASMIDDVIRLLDDTSTGLRRGRYPDPAHSHKVAEVLRAIADDLEG</sequence>
<dbReference type="PROSITE" id="PS51857">
    <property type="entry name" value="CSD_2"/>
    <property type="match status" value="1"/>
</dbReference>
<keyword evidence="3" id="KW-1185">Reference proteome</keyword>
<proteinExistence type="predicted"/>
<dbReference type="SUPFAM" id="SSF50249">
    <property type="entry name" value="Nucleic acid-binding proteins"/>
    <property type="match status" value="1"/>
</dbReference>
<dbReference type="Pfam" id="PF00313">
    <property type="entry name" value="CSD"/>
    <property type="match status" value="1"/>
</dbReference>
<protein>
    <submittedName>
        <fullName evidence="2">Cold shock domain-containing protein</fullName>
    </submittedName>
</protein>
<reference evidence="3" key="1">
    <citation type="journal article" date="2019" name="Int. J. Syst. Evol. Microbiol.">
        <title>The Global Catalogue of Microorganisms (GCM) 10K type strain sequencing project: providing services to taxonomists for standard genome sequencing and annotation.</title>
        <authorList>
            <consortium name="The Broad Institute Genomics Platform"/>
            <consortium name="The Broad Institute Genome Sequencing Center for Infectious Disease"/>
            <person name="Wu L."/>
            <person name="Ma J."/>
        </authorList>
    </citation>
    <scope>NUCLEOTIDE SEQUENCE [LARGE SCALE GENOMIC DNA]</scope>
    <source>
        <strain evidence="3">JCM 17458</strain>
    </source>
</reference>
<dbReference type="SMART" id="SM00357">
    <property type="entry name" value="CSP"/>
    <property type="match status" value="1"/>
</dbReference>
<comment type="caution">
    <text evidence="2">The sequence shown here is derived from an EMBL/GenBank/DDBJ whole genome shotgun (WGS) entry which is preliminary data.</text>
</comment>
<evidence type="ECO:0000313" key="3">
    <source>
        <dbReference type="Proteomes" id="UP001501586"/>
    </source>
</evidence>
<dbReference type="Gene3D" id="2.40.50.140">
    <property type="entry name" value="Nucleic acid-binding proteins"/>
    <property type="match status" value="1"/>
</dbReference>